<dbReference type="EMBL" id="CAQI01000030">
    <property type="protein sequence ID" value="CCQ44964.1"/>
    <property type="molecule type" value="Genomic_DNA"/>
</dbReference>
<proteinExistence type="predicted"/>
<evidence type="ECO:0000313" key="2">
    <source>
        <dbReference type="EMBL" id="CCQ44964.1"/>
    </source>
</evidence>
<organism evidence="2 3">
    <name type="scientific">Pseudarthrobacter siccitolerans</name>
    <dbReference type="NCBI Taxonomy" id="861266"/>
    <lineage>
        <taxon>Bacteria</taxon>
        <taxon>Bacillati</taxon>
        <taxon>Actinomycetota</taxon>
        <taxon>Actinomycetes</taxon>
        <taxon>Micrococcales</taxon>
        <taxon>Micrococcaceae</taxon>
        <taxon>Pseudarthrobacter</taxon>
    </lineage>
</organism>
<evidence type="ECO:0000256" key="1">
    <source>
        <dbReference type="SAM" id="Phobius"/>
    </source>
</evidence>
<name>A0A024GZR8_9MICC</name>
<comment type="caution">
    <text evidence="2">The sequence shown here is derived from an EMBL/GenBank/DDBJ whole genome shotgun (WGS) entry which is preliminary data.</text>
</comment>
<evidence type="ECO:0000313" key="3">
    <source>
        <dbReference type="Proteomes" id="UP000035722"/>
    </source>
</evidence>
<sequence>MGLTVSFVITMAVVVVAFMLTMFSASEVGVRKSGLFGSLFFEPHQLENGATGLEFGVSNALPIFIIFLVLTVFAIATTVMLDRLKAYKKALQQQGATPA</sequence>
<protein>
    <submittedName>
        <fullName evidence="2">Uncharacterized protein</fullName>
    </submittedName>
</protein>
<feature type="transmembrane region" description="Helical" evidence="1">
    <location>
        <begin position="7"/>
        <end position="25"/>
    </location>
</feature>
<keyword evidence="1" id="KW-0812">Transmembrane</keyword>
<dbReference type="Proteomes" id="UP000035722">
    <property type="component" value="Unassembled WGS sequence"/>
</dbReference>
<gene>
    <name evidence="2" type="ORF">ARTSIC4J27_895</name>
</gene>
<accession>A0A024GZR8</accession>
<dbReference type="AlphaFoldDB" id="A0A024GZR8"/>
<keyword evidence="1" id="KW-1133">Transmembrane helix</keyword>
<dbReference type="STRING" id="861266.ARTSIC4J27_895"/>
<keyword evidence="3" id="KW-1185">Reference proteome</keyword>
<keyword evidence="1" id="KW-0472">Membrane</keyword>
<reference evidence="3" key="1">
    <citation type="journal article" date="2014" name="Genome Announc.">
        <title>Genome Sequence of Arthrobacter siccitolerans 4J27, a Xeroprotectant-Producing Desiccation-Tolerant Microorganism.</title>
        <authorList>
            <person name="Manzanera M."/>
            <person name="Santa-Cruz-Calvo L."/>
            <person name="Vilchez J.I."/>
            <person name="Garcia-Fontana C."/>
            <person name="Silva-Castro G.A."/>
            <person name="Calvo C."/>
            <person name="Gonzalez-Lopez J."/>
        </authorList>
    </citation>
    <scope>NUCLEOTIDE SEQUENCE [LARGE SCALE GENOMIC DNA]</scope>
    <source>
        <strain evidence="3">4J27</strain>
    </source>
</reference>
<feature type="transmembrane region" description="Helical" evidence="1">
    <location>
        <begin position="60"/>
        <end position="81"/>
    </location>
</feature>